<name>A0A1X9N9T4_9GAMM</name>
<dbReference type="PANTHER" id="PTHR12126:SF16">
    <property type="entry name" value="MIOREX COMPLEX COMPONENT 2"/>
    <property type="match status" value="1"/>
</dbReference>
<dbReference type="STRING" id="716816.BST96_12250"/>
<dbReference type="Pfam" id="PF01370">
    <property type="entry name" value="Epimerase"/>
    <property type="match status" value="1"/>
</dbReference>
<dbReference type="Proteomes" id="UP000193450">
    <property type="component" value="Chromosome"/>
</dbReference>
<dbReference type="OrthoDB" id="9776313at2"/>
<dbReference type="SUPFAM" id="SSF51735">
    <property type="entry name" value="NAD(P)-binding Rossmann-fold domains"/>
    <property type="match status" value="1"/>
</dbReference>
<sequence>MVDTDAPIIVYGGNGFVGSAICELVVEQGIPCISVSRRGLAPTHLKPLGALWADAVRWLQGDALAPDITLLQGARAIISLVGSPPLPTFSQSAFDHQLMMNGTSQVRVIQAAKEAGVNRLVMMGADIPALLQTDSFAYYLGKKQTLTAAKTFAASSKNRQAAVLQPAGIYGTRYTPVVGHCPYRGLCHRCQLCSSACPCRCRISCRRLLSM</sequence>
<evidence type="ECO:0000313" key="3">
    <source>
        <dbReference type="Proteomes" id="UP000193450"/>
    </source>
</evidence>
<feature type="domain" description="NAD-dependent epimerase/dehydratase" evidence="1">
    <location>
        <begin position="8"/>
        <end position="125"/>
    </location>
</feature>
<reference evidence="2 3" key="1">
    <citation type="submission" date="2016-11" db="EMBL/GenBank/DDBJ databases">
        <title>Trade-off between light-utilization and light-protection in marine flavobacteria.</title>
        <authorList>
            <person name="Kumagai Y."/>
        </authorList>
    </citation>
    <scope>NUCLEOTIDE SEQUENCE [LARGE SCALE GENOMIC DNA]</scope>
    <source>
        <strain evidence="2 3">NBRC 107125</strain>
    </source>
</reference>
<dbReference type="AlphaFoldDB" id="A0A1X9N9T4"/>
<dbReference type="EMBL" id="CP019343">
    <property type="protein sequence ID" value="ARN74820.1"/>
    <property type="molecule type" value="Genomic_DNA"/>
</dbReference>
<proteinExistence type="predicted"/>
<dbReference type="GO" id="GO:0044877">
    <property type="term" value="F:protein-containing complex binding"/>
    <property type="evidence" value="ECO:0007669"/>
    <property type="project" value="TreeGrafter"/>
</dbReference>
<protein>
    <recommendedName>
        <fullName evidence="1">NAD-dependent epimerase/dehydratase domain-containing protein</fullName>
    </recommendedName>
</protein>
<dbReference type="Gene3D" id="3.40.50.720">
    <property type="entry name" value="NAD(P)-binding Rossmann-like Domain"/>
    <property type="match status" value="1"/>
</dbReference>
<evidence type="ECO:0000259" key="1">
    <source>
        <dbReference type="Pfam" id="PF01370"/>
    </source>
</evidence>
<dbReference type="InterPro" id="IPR001509">
    <property type="entry name" value="Epimerase_deHydtase"/>
</dbReference>
<accession>A0A1X9N9T4</accession>
<gene>
    <name evidence="2" type="ORF">BST96_12250</name>
</gene>
<dbReference type="InterPro" id="IPR051207">
    <property type="entry name" value="ComplexI_NDUFA9_subunit"/>
</dbReference>
<keyword evidence="3" id="KW-1185">Reference proteome</keyword>
<evidence type="ECO:0000313" key="2">
    <source>
        <dbReference type="EMBL" id="ARN74820.1"/>
    </source>
</evidence>
<organism evidence="2 3">
    <name type="scientific">Oceanicoccus sagamiensis</name>
    <dbReference type="NCBI Taxonomy" id="716816"/>
    <lineage>
        <taxon>Bacteria</taxon>
        <taxon>Pseudomonadati</taxon>
        <taxon>Pseudomonadota</taxon>
        <taxon>Gammaproteobacteria</taxon>
        <taxon>Cellvibrionales</taxon>
        <taxon>Spongiibacteraceae</taxon>
        <taxon>Oceanicoccus</taxon>
    </lineage>
</organism>
<dbReference type="PANTHER" id="PTHR12126">
    <property type="entry name" value="NADH-UBIQUINONE OXIDOREDUCTASE 39 KDA SUBUNIT-RELATED"/>
    <property type="match status" value="1"/>
</dbReference>
<dbReference type="RefSeq" id="WP_085758984.1">
    <property type="nucleotide sequence ID" value="NZ_CP019343.1"/>
</dbReference>
<dbReference type="KEGG" id="osg:BST96_12250"/>
<dbReference type="InterPro" id="IPR036291">
    <property type="entry name" value="NAD(P)-bd_dom_sf"/>
</dbReference>